<proteinExistence type="predicted"/>
<keyword evidence="2" id="KW-1185">Reference proteome</keyword>
<evidence type="ECO:0000313" key="2">
    <source>
        <dbReference type="Proteomes" id="UP000024842"/>
    </source>
</evidence>
<protein>
    <submittedName>
        <fullName evidence="1">Uncharacterized protein</fullName>
    </submittedName>
</protein>
<dbReference type="OrthoDB" id="8517379at2"/>
<comment type="caution">
    <text evidence="1">The sequence shown here is derived from an EMBL/GenBank/DDBJ whole genome shotgun (WGS) entry which is preliminary data.</text>
</comment>
<reference evidence="1 2" key="1">
    <citation type="journal article" date="2014" name="FEMS Microbiol. Lett.">
        <title>Draft genome sequences of three Holospora species (Holospora obtusa, Holospora undulata, and Holospora elegans), endonuclear symbiotic bacteria of the ciliate Paramecium caudatum.</title>
        <authorList>
            <person name="Dohra H."/>
            <person name="Tanaka K."/>
            <person name="Suzuki T."/>
            <person name="Fujishima M."/>
            <person name="Suzuki H."/>
        </authorList>
    </citation>
    <scope>NUCLEOTIDE SEQUENCE [LARGE SCALE GENOMIC DNA]</scope>
    <source>
        <strain evidence="1 2">E1</strain>
    </source>
</reference>
<sequence>MGTMPGMCNEYDGLLCNTVIFGGKEKSFWEKNDYNMSETIPWREFRNKQDQVGRNLFSNYHFQKEDGVRTNFIKLPGFVDGSCLWSHLGVTPKYMMKILKNCVEKLQEKLLENLTDKDQDFDLLSEISEIVQALDPLGLSNKNNNPDALKDFENLLQNSEKVIKQWYKLVKKHGGTVFNVNEEPENVSLSQNQKLANNLPSNSRDAIRPPNGETFFEVMSKYLQTNIAIFSKKSSESPQINRFFKCIGAKHWLYLIQSRDGNHYDILVEKGEPVSRAIIAEMDSFLKSKKN</sequence>
<evidence type="ECO:0000313" key="1">
    <source>
        <dbReference type="EMBL" id="GAJ46142.1"/>
    </source>
</evidence>
<gene>
    <name evidence="1" type="ORF">HE1_00466</name>
</gene>
<dbReference type="EMBL" id="BAUP01000065">
    <property type="protein sequence ID" value="GAJ46142.1"/>
    <property type="molecule type" value="Genomic_DNA"/>
</dbReference>
<dbReference type="Proteomes" id="UP000024842">
    <property type="component" value="Unassembled WGS sequence"/>
</dbReference>
<dbReference type="AlphaFoldDB" id="A0A023DZ61"/>
<organism evidence="1 2">
    <name type="scientific">Holospora elegans E1</name>
    <dbReference type="NCBI Taxonomy" id="1427503"/>
    <lineage>
        <taxon>Bacteria</taxon>
        <taxon>Pseudomonadati</taxon>
        <taxon>Pseudomonadota</taxon>
        <taxon>Alphaproteobacteria</taxon>
        <taxon>Holosporales</taxon>
        <taxon>Holosporaceae</taxon>
        <taxon>Holospora</taxon>
    </lineage>
</organism>
<name>A0A023DZ61_9PROT</name>
<accession>A0A023DZ61</accession>